<feature type="region of interest" description="Disordered" evidence="13">
    <location>
        <begin position="497"/>
        <end position="522"/>
    </location>
</feature>
<dbReference type="FunFam" id="2.60.120.620:FF:000014">
    <property type="entry name" value="Prolyl 3,4-dihydroxylase TPA1"/>
    <property type="match status" value="1"/>
</dbReference>
<keyword evidence="6" id="KW-0223">Dioxygenase</keyword>
<evidence type="ECO:0000256" key="6">
    <source>
        <dbReference type="ARBA" id="ARBA00022964"/>
    </source>
</evidence>
<dbReference type="eggNOG" id="KOG3844">
    <property type="taxonomic scope" value="Eukaryota"/>
</dbReference>
<dbReference type="Pfam" id="PF10637">
    <property type="entry name" value="Ofd1_CTDD"/>
    <property type="match status" value="1"/>
</dbReference>
<dbReference type="InterPro" id="IPR043044">
    <property type="entry name" value="TPA1/Ofd1_C"/>
</dbReference>
<dbReference type="PANTHER" id="PTHR12117:SF0">
    <property type="entry name" value="PROLYL 3-HYDROXYLASE OGFOD1"/>
    <property type="match status" value="1"/>
</dbReference>
<keyword evidence="9" id="KW-0539">Nucleus</keyword>
<evidence type="ECO:0000259" key="14">
    <source>
        <dbReference type="PROSITE" id="PS51471"/>
    </source>
</evidence>
<dbReference type="PROSITE" id="PS51471">
    <property type="entry name" value="FE2OG_OXY"/>
    <property type="match status" value="1"/>
</dbReference>
<dbReference type="STRING" id="743788.S8FQY9"/>
<dbReference type="Proteomes" id="UP000015241">
    <property type="component" value="Unassembled WGS sequence"/>
</dbReference>
<feature type="domain" description="Fe2OG dioxygenase" evidence="14">
    <location>
        <begin position="154"/>
        <end position="270"/>
    </location>
</feature>
<dbReference type="AlphaFoldDB" id="S8FQY9"/>
<feature type="compositionally biased region" description="Acidic residues" evidence="13">
    <location>
        <begin position="562"/>
        <end position="575"/>
    </location>
</feature>
<evidence type="ECO:0000256" key="11">
    <source>
        <dbReference type="ARBA" id="ARBA00051966"/>
    </source>
</evidence>
<dbReference type="OrthoDB" id="430522at2759"/>
<organism evidence="15 16">
    <name type="scientific">Fomitopsis schrenkii</name>
    <name type="common">Brown rot fungus</name>
    <dbReference type="NCBI Taxonomy" id="2126942"/>
    <lineage>
        <taxon>Eukaryota</taxon>
        <taxon>Fungi</taxon>
        <taxon>Dikarya</taxon>
        <taxon>Basidiomycota</taxon>
        <taxon>Agaricomycotina</taxon>
        <taxon>Agaricomycetes</taxon>
        <taxon>Polyporales</taxon>
        <taxon>Fomitopsis</taxon>
    </lineage>
</organism>
<accession>S8FQY9</accession>
<gene>
    <name evidence="15" type="ORF">FOMPIDRAFT_1028520</name>
</gene>
<sequence length="629" mass="69900">MVRTHARSESPAPDPEAGAGEPALLKRMKMSHISNPDAVAERFANDLFNPTNIHRLHGEYEASQPYKHAVVDKLFQDDLLQKVKDEALAELSFAEKETDIYKVKQTGDLASLSFLTDEQRALLPNLLTLRDALYSSKFRSFLRAVTSCGPLSGSKQDMSVVSYSKSCHLLNHDDVIGTRRVSYILYMPLPKYLGWQKEWGGALELYPTKPGPDGTLEPEAVPSKCIPPSWNQFVFFEVQPGKSFHSVEEVVVGEGEDSRERLSISGWFHAAQPGEEGYVEEAHPPELKSSRDQLASTATDFTSYPDNIDPPLPSDNLSESDVSFLSGFFNPVYLQPRTMKALAQRFVEESSLELHELLCAPLAAKLESGLRAEDAEDGLGPSRPNLIPPHTAGSQGAWTLKGPPHKWRYCTLREAANGTSSKADPRWAHSQPDEIVRALQDELFPSAAFRAWLAVVTSLLPLRYSVMARRFRPGLDYTLATGETRETRLDVVLGLTPQCTPEAKPEEEEEGEEGEALSGWQTGEWGGWECYMAPHEEEDDPAVYRSGSKKKKANGESNGNDAMEEDDDIDDDEDSGTLLTVQPGFNRLLLVLRDEGVMRFVKYVSAAAEGSRWDICGEFEIGMVQEEED</sequence>
<evidence type="ECO:0000313" key="16">
    <source>
        <dbReference type="Proteomes" id="UP000015241"/>
    </source>
</evidence>
<protein>
    <recommendedName>
        <fullName evidence="12">uS12 prolyl 3,4-dihydroxylase</fullName>
    </recommendedName>
</protein>
<dbReference type="InterPro" id="IPR005123">
    <property type="entry name" value="Oxoglu/Fe-dep_dioxygenase_dom"/>
</dbReference>
<dbReference type="FunCoup" id="S8FQY9">
    <property type="interactions" value="381"/>
</dbReference>
<dbReference type="Gene3D" id="3.60.130.20">
    <property type="entry name" value="Oxoglutarate/iron-dependent oxygenase, C-terminal degradation domain"/>
    <property type="match status" value="1"/>
</dbReference>
<comment type="catalytic activity">
    <reaction evidence="10">
        <text>[ribosomal protein uS12]-L-proline + 2-oxoglutarate + O2 = [ribosomal protein uS12]-(3S)-3-hydroxy-L-proline + succinate + CO2</text>
        <dbReference type="Rhea" id="RHEA:54156"/>
        <dbReference type="Rhea" id="RHEA-COMP:13816"/>
        <dbReference type="Rhea" id="RHEA-COMP:13818"/>
        <dbReference type="ChEBI" id="CHEBI:15379"/>
        <dbReference type="ChEBI" id="CHEBI:16526"/>
        <dbReference type="ChEBI" id="CHEBI:16810"/>
        <dbReference type="ChEBI" id="CHEBI:30031"/>
        <dbReference type="ChEBI" id="CHEBI:50342"/>
        <dbReference type="ChEBI" id="CHEBI:85428"/>
    </reaction>
</comment>
<evidence type="ECO:0000256" key="12">
    <source>
        <dbReference type="ARBA" id="ARBA00081607"/>
    </source>
</evidence>
<evidence type="ECO:0000256" key="10">
    <source>
        <dbReference type="ARBA" id="ARBA00047444"/>
    </source>
</evidence>
<dbReference type="InterPro" id="IPR019601">
    <property type="entry name" value="Oxoglutarate/Fe-dep_Oase_C"/>
</dbReference>
<dbReference type="InterPro" id="IPR006620">
    <property type="entry name" value="Pro_4_hyd_alph"/>
</dbReference>
<dbReference type="InterPro" id="IPR051842">
    <property type="entry name" value="uS12_prolyl_hydroxylase"/>
</dbReference>
<keyword evidence="4" id="KW-0479">Metal-binding</keyword>
<dbReference type="GO" id="GO:0031543">
    <property type="term" value="F:peptidyl-proline dioxygenase activity"/>
    <property type="evidence" value="ECO:0007669"/>
    <property type="project" value="UniProtKB-ARBA"/>
</dbReference>
<dbReference type="FunFam" id="3.60.130.20:FF:000003">
    <property type="entry name" value="Unplaced genomic scaffold supercont1.3, whole genome shotgun sequence"/>
    <property type="match status" value="1"/>
</dbReference>
<dbReference type="GO" id="GO:0006449">
    <property type="term" value="P:regulation of translational termination"/>
    <property type="evidence" value="ECO:0007669"/>
    <property type="project" value="TreeGrafter"/>
</dbReference>
<dbReference type="Pfam" id="PF13661">
    <property type="entry name" value="2OG-FeII_Oxy_4"/>
    <property type="match status" value="1"/>
</dbReference>
<proteinExistence type="inferred from homology"/>
<keyword evidence="7" id="KW-0560">Oxidoreductase</keyword>
<dbReference type="GO" id="GO:0005634">
    <property type="term" value="C:nucleus"/>
    <property type="evidence" value="ECO:0007669"/>
    <property type="project" value="UniProtKB-SubCell"/>
</dbReference>
<comment type="catalytic activity">
    <reaction evidence="11">
        <text>[ribosomal protein uS12]-(3S)-3-hydroxy-L-proline + 2-oxoglutarate + O2 = [ribosomal protein uS12]-(3S)-3,4-dihydroxy-L-proline + succinate + CO2</text>
        <dbReference type="Rhea" id="RHEA:54160"/>
        <dbReference type="Rhea" id="RHEA-COMP:13817"/>
        <dbReference type="Rhea" id="RHEA-COMP:13818"/>
        <dbReference type="ChEBI" id="CHEBI:15379"/>
        <dbReference type="ChEBI" id="CHEBI:16526"/>
        <dbReference type="ChEBI" id="CHEBI:16810"/>
        <dbReference type="ChEBI" id="CHEBI:30031"/>
        <dbReference type="ChEBI" id="CHEBI:85428"/>
        <dbReference type="ChEBI" id="CHEBI:138052"/>
    </reaction>
</comment>
<dbReference type="InParanoid" id="S8FQY9"/>
<feature type="region of interest" description="Disordered" evidence="13">
    <location>
        <begin position="1"/>
        <end position="20"/>
    </location>
</feature>
<evidence type="ECO:0000256" key="8">
    <source>
        <dbReference type="ARBA" id="ARBA00023004"/>
    </source>
</evidence>
<dbReference type="Gene3D" id="2.60.120.620">
    <property type="entry name" value="q2cbj1_9rhob like domain"/>
    <property type="match status" value="1"/>
</dbReference>
<name>S8FQY9_FOMSC</name>
<dbReference type="GO" id="GO:0031418">
    <property type="term" value="F:L-ascorbic acid binding"/>
    <property type="evidence" value="ECO:0007669"/>
    <property type="project" value="UniProtKB-KW"/>
</dbReference>
<keyword evidence="16" id="KW-1185">Reference proteome</keyword>
<dbReference type="HOGENOM" id="CLU_017005_0_0_1"/>
<dbReference type="GO" id="GO:0005737">
    <property type="term" value="C:cytoplasm"/>
    <property type="evidence" value="ECO:0007669"/>
    <property type="project" value="TreeGrafter"/>
</dbReference>
<evidence type="ECO:0000256" key="2">
    <source>
        <dbReference type="ARBA" id="ARBA00004123"/>
    </source>
</evidence>
<comment type="subcellular location">
    <subcellularLocation>
        <location evidence="2">Nucleus</location>
    </subcellularLocation>
</comment>
<keyword evidence="8" id="KW-0408">Iron</keyword>
<evidence type="ECO:0000256" key="3">
    <source>
        <dbReference type="ARBA" id="ARBA00007443"/>
    </source>
</evidence>
<comment type="similarity">
    <text evidence="3">Belongs to the TPA1 family.</text>
</comment>
<dbReference type="SMART" id="SM00702">
    <property type="entry name" value="P4Hc"/>
    <property type="match status" value="1"/>
</dbReference>
<evidence type="ECO:0000256" key="13">
    <source>
        <dbReference type="SAM" id="MobiDB-lite"/>
    </source>
</evidence>
<evidence type="ECO:0000313" key="15">
    <source>
        <dbReference type="EMBL" id="EPT03661.1"/>
    </source>
</evidence>
<evidence type="ECO:0000256" key="9">
    <source>
        <dbReference type="ARBA" id="ARBA00023242"/>
    </source>
</evidence>
<evidence type="ECO:0000256" key="7">
    <source>
        <dbReference type="ARBA" id="ARBA00023002"/>
    </source>
</evidence>
<dbReference type="PANTHER" id="PTHR12117">
    <property type="entry name" value="HISTONE ACETYLTRANSFERASE COMPLEX"/>
    <property type="match status" value="1"/>
</dbReference>
<comment type="cofactor">
    <cofactor evidence="1">
        <name>L-ascorbate</name>
        <dbReference type="ChEBI" id="CHEBI:38290"/>
    </cofactor>
</comment>
<dbReference type="GO" id="GO:0010604">
    <property type="term" value="P:positive regulation of macromolecule metabolic process"/>
    <property type="evidence" value="ECO:0007669"/>
    <property type="project" value="UniProtKB-ARBA"/>
</dbReference>
<evidence type="ECO:0000256" key="1">
    <source>
        <dbReference type="ARBA" id="ARBA00001961"/>
    </source>
</evidence>
<evidence type="ECO:0000256" key="5">
    <source>
        <dbReference type="ARBA" id="ARBA00022896"/>
    </source>
</evidence>
<reference evidence="15 16" key="1">
    <citation type="journal article" date="2012" name="Science">
        <title>The Paleozoic origin of enzymatic lignin decomposition reconstructed from 31 fungal genomes.</title>
        <authorList>
            <person name="Floudas D."/>
            <person name="Binder M."/>
            <person name="Riley R."/>
            <person name="Barry K."/>
            <person name="Blanchette R.A."/>
            <person name="Henrissat B."/>
            <person name="Martinez A.T."/>
            <person name="Otillar R."/>
            <person name="Spatafora J.W."/>
            <person name="Yadav J.S."/>
            <person name="Aerts A."/>
            <person name="Benoit I."/>
            <person name="Boyd A."/>
            <person name="Carlson A."/>
            <person name="Copeland A."/>
            <person name="Coutinho P.M."/>
            <person name="de Vries R.P."/>
            <person name="Ferreira P."/>
            <person name="Findley K."/>
            <person name="Foster B."/>
            <person name="Gaskell J."/>
            <person name="Glotzer D."/>
            <person name="Gorecki P."/>
            <person name="Heitman J."/>
            <person name="Hesse C."/>
            <person name="Hori C."/>
            <person name="Igarashi K."/>
            <person name="Jurgens J.A."/>
            <person name="Kallen N."/>
            <person name="Kersten P."/>
            <person name="Kohler A."/>
            <person name="Kuees U."/>
            <person name="Kumar T.K.A."/>
            <person name="Kuo A."/>
            <person name="LaButti K."/>
            <person name="Larrondo L.F."/>
            <person name="Lindquist E."/>
            <person name="Ling A."/>
            <person name="Lombard V."/>
            <person name="Lucas S."/>
            <person name="Lundell T."/>
            <person name="Martin R."/>
            <person name="McLaughlin D.J."/>
            <person name="Morgenstern I."/>
            <person name="Morin E."/>
            <person name="Murat C."/>
            <person name="Nagy L.G."/>
            <person name="Nolan M."/>
            <person name="Ohm R.A."/>
            <person name="Patyshakuliyeva A."/>
            <person name="Rokas A."/>
            <person name="Ruiz-Duenas F.J."/>
            <person name="Sabat G."/>
            <person name="Salamov A."/>
            <person name="Samejima M."/>
            <person name="Schmutz J."/>
            <person name="Slot J.C."/>
            <person name="St John F."/>
            <person name="Stenlid J."/>
            <person name="Sun H."/>
            <person name="Sun S."/>
            <person name="Syed K."/>
            <person name="Tsang A."/>
            <person name="Wiebenga A."/>
            <person name="Young D."/>
            <person name="Pisabarro A."/>
            <person name="Eastwood D.C."/>
            <person name="Martin F."/>
            <person name="Cullen D."/>
            <person name="Grigoriev I.V."/>
            <person name="Hibbett D.S."/>
        </authorList>
    </citation>
    <scope>NUCLEOTIDE SEQUENCE</scope>
    <source>
        <strain evidence="16">FP-58527</strain>
    </source>
</reference>
<evidence type="ECO:0000256" key="4">
    <source>
        <dbReference type="ARBA" id="ARBA00022723"/>
    </source>
</evidence>
<dbReference type="InterPro" id="IPR039558">
    <property type="entry name" value="TPA1/OFD1_N"/>
</dbReference>
<feature type="compositionally biased region" description="Acidic residues" evidence="13">
    <location>
        <begin position="505"/>
        <end position="515"/>
    </location>
</feature>
<dbReference type="GO" id="GO:0009896">
    <property type="term" value="P:positive regulation of catabolic process"/>
    <property type="evidence" value="ECO:0007669"/>
    <property type="project" value="UniProtKB-ARBA"/>
</dbReference>
<dbReference type="GO" id="GO:0005506">
    <property type="term" value="F:iron ion binding"/>
    <property type="evidence" value="ECO:0007669"/>
    <property type="project" value="InterPro"/>
</dbReference>
<dbReference type="EMBL" id="KE504129">
    <property type="protein sequence ID" value="EPT03661.1"/>
    <property type="molecule type" value="Genomic_DNA"/>
</dbReference>
<keyword evidence="5" id="KW-0847">Vitamin C</keyword>
<feature type="region of interest" description="Disordered" evidence="13">
    <location>
        <begin position="539"/>
        <end position="578"/>
    </location>
</feature>